<keyword evidence="4" id="KW-1185">Reference proteome</keyword>
<dbReference type="Proteomes" id="UP000308092">
    <property type="component" value="Unassembled WGS sequence"/>
</dbReference>
<comment type="caution">
    <text evidence="3">The sequence shown here is derived from an EMBL/GenBank/DDBJ whole genome shotgun (WGS) entry which is preliminary data.</text>
</comment>
<sequence length="889" mass="101577">MEPGAPSIFSPPRCTTRAPHHPRASRTRITVTDAPEQNNFPFLQRTSSISGGMQRFRKHIPQASRTTPPTRISTHPSAATPALRQAALTEMLQRPWLDPAREPYVFPLSNSPAVPGLPVYSGYSCLVCSHILRTKESLRVHMSRRHPETRQPRGRRPANRPPVPDPTRHPVSCQRFFIAGPGCRFFPILPPSQTERARQAATMTTADFIRAQVDQALERVQAADNVANQHVPADKHATEVSPWLELTQWPRYLQGHDFAAVAALGALPDAASEPLLVLFTQSVEQLIHRAYATIADRRVNEFDQIRINTFLQRPAIWDRPIQIYLTPATYRRYIRIWQRLICFAYRTSRPDQTIMLRHQPTTTQLAAMDRMHECGAQLQRDRDSAKGQAELDSACLALSIALLNHPLKGDLFESTVIGFLAALGVDPVKRTFHEPYGYTSYLSGLVKMAQMLVVERAVQMADDGTVAHPADALDNMRERFLLHGVRAPFGWITRRRTYGKKVQNTTTSLGYIYWSDDEQTLSYRKLRLTMAGLRRFVRTEISLAQAALEQLFLLHEEESRAAVVPTLALHKLQDDPVNNQRGWNFLQDRRNRAVLPTTGERWLLDRVLAADWLREEFVQVRATDAEVVWKVPAVDRYLRQVDEFLQRLLVLIHITAGQPGRATEIVSLRHSNTVHGRHRNIFIEHGLVSTVTAYHKGYSVSNSTKIIHRYLPKPVSELVVYYLWLILPFWQSIQQLAHQETAPRSPFLWARGDQCWDASRLRIVLEREAQKHLQTKINVLSYRHAAIAISRVHLKCGGFKRDYGTDDPAFSQQASHGSWVAGTVYARGLQEAPGHVEARRRRYRAISREWHGFLGFETYLGPRKRPAEGEEDNYKGRKRLREYITVEMD</sequence>
<evidence type="ECO:0000259" key="2">
    <source>
        <dbReference type="PROSITE" id="PS00028"/>
    </source>
</evidence>
<organism evidence="3 4">
    <name type="scientific">Aspergillus tanneri</name>
    <dbReference type="NCBI Taxonomy" id="1220188"/>
    <lineage>
        <taxon>Eukaryota</taxon>
        <taxon>Fungi</taxon>
        <taxon>Dikarya</taxon>
        <taxon>Ascomycota</taxon>
        <taxon>Pezizomycotina</taxon>
        <taxon>Eurotiomycetes</taxon>
        <taxon>Eurotiomycetidae</taxon>
        <taxon>Eurotiales</taxon>
        <taxon>Aspergillaceae</taxon>
        <taxon>Aspergillus</taxon>
        <taxon>Aspergillus subgen. Circumdati</taxon>
    </lineage>
</organism>
<dbReference type="AlphaFoldDB" id="A0A4V3UMF2"/>
<feature type="region of interest" description="Disordered" evidence="1">
    <location>
        <begin position="60"/>
        <end position="81"/>
    </location>
</feature>
<feature type="region of interest" description="Disordered" evidence="1">
    <location>
        <begin position="139"/>
        <end position="171"/>
    </location>
</feature>
<gene>
    <name evidence="3" type="ORF">EYZ11_013440</name>
</gene>
<feature type="compositionally biased region" description="Polar residues" evidence="1">
    <location>
        <begin position="63"/>
        <end position="77"/>
    </location>
</feature>
<accession>A0A4V3UMF2</accession>
<name>A0A4V3UMF2_9EURO</name>
<protein>
    <recommendedName>
        <fullName evidence="2">C2H2-type domain-containing protein</fullName>
    </recommendedName>
</protein>
<dbReference type="STRING" id="1220188.A0A4V3UMF2"/>
<feature type="domain" description="C2H2-type" evidence="2">
    <location>
        <begin position="125"/>
        <end position="146"/>
    </location>
</feature>
<dbReference type="PROSITE" id="PS00028">
    <property type="entry name" value="ZINC_FINGER_C2H2_1"/>
    <property type="match status" value="1"/>
</dbReference>
<evidence type="ECO:0000313" key="3">
    <source>
        <dbReference type="EMBL" id="THC87114.1"/>
    </source>
</evidence>
<evidence type="ECO:0000313" key="4">
    <source>
        <dbReference type="Proteomes" id="UP000308092"/>
    </source>
</evidence>
<evidence type="ECO:0000256" key="1">
    <source>
        <dbReference type="SAM" id="MobiDB-lite"/>
    </source>
</evidence>
<dbReference type="InterPro" id="IPR022698">
    <property type="entry name" value="OrsD"/>
</dbReference>
<proteinExistence type="predicted"/>
<feature type="region of interest" description="Disordered" evidence="1">
    <location>
        <begin position="1"/>
        <end position="26"/>
    </location>
</feature>
<dbReference type="EMBL" id="SOSA01001478">
    <property type="protein sequence ID" value="THC87114.1"/>
    <property type="molecule type" value="Genomic_DNA"/>
</dbReference>
<dbReference type="VEuPathDB" id="FungiDB:EYZ11_013440"/>
<feature type="compositionally biased region" description="Basic and acidic residues" evidence="1">
    <location>
        <begin position="139"/>
        <end position="151"/>
    </location>
</feature>
<dbReference type="Pfam" id="PF12013">
    <property type="entry name" value="OrsD"/>
    <property type="match status" value="1"/>
</dbReference>
<dbReference type="InterPro" id="IPR013087">
    <property type="entry name" value="Znf_C2H2_type"/>
</dbReference>
<reference evidence="3 4" key="1">
    <citation type="submission" date="2019-03" db="EMBL/GenBank/DDBJ databases">
        <title>The genome sequence of a newly discovered highly antifungal drug resistant Aspergillus species, Aspergillus tanneri NIH 1004.</title>
        <authorList>
            <person name="Mounaud S."/>
            <person name="Singh I."/>
            <person name="Joardar V."/>
            <person name="Pakala S."/>
            <person name="Pakala S."/>
            <person name="Venepally P."/>
            <person name="Hoover J."/>
            <person name="Nierman W."/>
            <person name="Chung J."/>
            <person name="Losada L."/>
        </authorList>
    </citation>
    <scope>NUCLEOTIDE SEQUENCE [LARGE SCALE GENOMIC DNA]</scope>
    <source>
        <strain evidence="3 4">NIH1004</strain>
    </source>
</reference>